<feature type="transmembrane region" description="Helical" evidence="1">
    <location>
        <begin position="12"/>
        <end position="31"/>
    </location>
</feature>
<protein>
    <submittedName>
        <fullName evidence="2">Uncharacterized protein</fullName>
    </submittedName>
</protein>
<keyword evidence="1" id="KW-1133">Transmembrane helix</keyword>
<dbReference type="Proteomes" id="UP001596353">
    <property type="component" value="Unassembled WGS sequence"/>
</dbReference>
<name>A0ABW2B467_9RHOB</name>
<reference evidence="3" key="1">
    <citation type="journal article" date="2019" name="Int. J. Syst. Evol. Microbiol.">
        <title>The Global Catalogue of Microorganisms (GCM) 10K type strain sequencing project: providing services to taxonomists for standard genome sequencing and annotation.</title>
        <authorList>
            <consortium name="The Broad Institute Genomics Platform"/>
            <consortium name="The Broad Institute Genome Sequencing Center for Infectious Disease"/>
            <person name="Wu L."/>
            <person name="Ma J."/>
        </authorList>
    </citation>
    <scope>NUCLEOTIDE SEQUENCE [LARGE SCALE GENOMIC DNA]</scope>
    <source>
        <strain evidence="3">CCUG 66188</strain>
    </source>
</reference>
<organism evidence="2 3">
    <name type="scientific">Sulfitobacter porphyrae</name>
    <dbReference type="NCBI Taxonomy" id="1246864"/>
    <lineage>
        <taxon>Bacteria</taxon>
        <taxon>Pseudomonadati</taxon>
        <taxon>Pseudomonadota</taxon>
        <taxon>Alphaproteobacteria</taxon>
        <taxon>Rhodobacterales</taxon>
        <taxon>Roseobacteraceae</taxon>
        <taxon>Sulfitobacter</taxon>
    </lineage>
</organism>
<evidence type="ECO:0000313" key="3">
    <source>
        <dbReference type="Proteomes" id="UP001596353"/>
    </source>
</evidence>
<dbReference type="EMBL" id="JBHSWG010000001">
    <property type="protein sequence ID" value="MFC6760117.1"/>
    <property type="molecule type" value="Genomic_DNA"/>
</dbReference>
<sequence length="136" mass="14876">MLSFSEFLRQKQHLLISACALYLTLVMVPQMPLAGPHIWLVAAAFSIFVNLTYLAKTHGRRAPLGPETLIASVLICGGVLGLVTSPALIVVTIFAQGIWHLIRRLQHGVPLKSLNTLGCFVVETSYGLVLLVLFLR</sequence>
<gene>
    <name evidence="2" type="ORF">ACFQFQ_12475</name>
</gene>
<accession>A0ABW2B467</accession>
<keyword evidence="1" id="KW-0472">Membrane</keyword>
<comment type="caution">
    <text evidence="2">The sequence shown here is derived from an EMBL/GenBank/DDBJ whole genome shotgun (WGS) entry which is preliminary data.</text>
</comment>
<feature type="transmembrane region" description="Helical" evidence="1">
    <location>
        <begin position="68"/>
        <end position="94"/>
    </location>
</feature>
<feature type="transmembrane region" description="Helical" evidence="1">
    <location>
        <begin position="114"/>
        <end position="135"/>
    </location>
</feature>
<evidence type="ECO:0000256" key="1">
    <source>
        <dbReference type="SAM" id="Phobius"/>
    </source>
</evidence>
<evidence type="ECO:0000313" key="2">
    <source>
        <dbReference type="EMBL" id="MFC6760117.1"/>
    </source>
</evidence>
<keyword evidence="3" id="KW-1185">Reference proteome</keyword>
<feature type="transmembrane region" description="Helical" evidence="1">
    <location>
        <begin position="37"/>
        <end position="56"/>
    </location>
</feature>
<proteinExistence type="predicted"/>
<keyword evidence="1" id="KW-0812">Transmembrane</keyword>